<gene>
    <name evidence="1" type="ORF">SAMN02745117_02458</name>
</gene>
<evidence type="ECO:0000313" key="2">
    <source>
        <dbReference type="Proteomes" id="UP000184327"/>
    </source>
</evidence>
<proteinExistence type="predicted"/>
<dbReference type="Proteomes" id="UP000184327">
    <property type="component" value="Unassembled WGS sequence"/>
</dbReference>
<sequence length="83" mass="8957">MGTQSNYALRLPHSLKLGAEQIAREDGTTLNQFIVSAVAEKVAVMRAAEYFRERAQRGDTAAALAFLGRAGGLPPAEDDRLPE</sequence>
<protein>
    <recommendedName>
        <fullName evidence="3">HicB family protein</fullName>
    </recommendedName>
</protein>
<dbReference type="STRING" id="1122156.SAMN02745117_02458"/>
<organism evidence="1 2">
    <name type="scientific">Lampropedia hyalina DSM 16112</name>
    <dbReference type="NCBI Taxonomy" id="1122156"/>
    <lineage>
        <taxon>Bacteria</taxon>
        <taxon>Pseudomonadati</taxon>
        <taxon>Pseudomonadota</taxon>
        <taxon>Betaproteobacteria</taxon>
        <taxon>Burkholderiales</taxon>
        <taxon>Comamonadaceae</taxon>
        <taxon>Lampropedia</taxon>
    </lineage>
</organism>
<evidence type="ECO:0008006" key="3">
    <source>
        <dbReference type="Google" id="ProtNLM"/>
    </source>
</evidence>
<dbReference type="OrthoDB" id="428665at2"/>
<dbReference type="SUPFAM" id="SSF47598">
    <property type="entry name" value="Ribbon-helix-helix"/>
    <property type="match status" value="1"/>
</dbReference>
<evidence type="ECO:0000313" key="1">
    <source>
        <dbReference type="EMBL" id="SHF70290.1"/>
    </source>
</evidence>
<name>A0A1M5DTL8_9BURK</name>
<keyword evidence="2" id="KW-1185">Reference proteome</keyword>
<dbReference type="AlphaFoldDB" id="A0A1M5DTL8"/>
<dbReference type="EMBL" id="FQUZ01000036">
    <property type="protein sequence ID" value="SHF70290.1"/>
    <property type="molecule type" value="Genomic_DNA"/>
</dbReference>
<dbReference type="GO" id="GO:0006355">
    <property type="term" value="P:regulation of DNA-templated transcription"/>
    <property type="evidence" value="ECO:0007669"/>
    <property type="project" value="InterPro"/>
</dbReference>
<dbReference type="RefSeq" id="WP_073356967.1">
    <property type="nucleotide sequence ID" value="NZ_FQUZ01000036.1"/>
</dbReference>
<dbReference type="InterPro" id="IPR010985">
    <property type="entry name" value="Ribbon_hlx_hlx"/>
</dbReference>
<accession>A0A1M5DTL8</accession>
<reference evidence="1 2" key="1">
    <citation type="submission" date="2016-11" db="EMBL/GenBank/DDBJ databases">
        <authorList>
            <person name="Jaros S."/>
            <person name="Januszkiewicz K."/>
            <person name="Wedrychowicz H."/>
        </authorList>
    </citation>
    <scope>NUCLEOTIDE SEQUENCE [LARGE SCALE GENOMIC DNA]</scope>
    <source>
        <strain evidence="1 2">DSM 16112</strain>
    </source>
</reference>